<feature type="coiled-coil region" evidence="4">
    <location>
        <begin position="194"/>
        <end position="263"/>
    </location>
</feature>
<dbReference type="Pfam" id="PF13639">
    <property type="entry name" value="zf-RING_2"/>
    <property type="match status" value="1"/>
</dbReference>
<dbReference type="PANTHER" id="PTHR46569:SF1">
    <property type="entry name" value="E3 UBIQUITIN-PROTEIN LIGASE RFWD3-RELATED"/>
    <property type="match status" value="1"/>
</dbReference>
<reference evidence="8" key="1">
    <citation type="submission" date="2025-08" db="UniProtKB">
        <authorList>
            <consortium name="RefSeq"/>
        </authorList>
    </citation>
    <scope>IDENTIFICATION</scope>
</reference>
<dbReference type="RefSeq" id="XP_065656185.1">
    <property type="nucleotide sequence ID" value="XM_065800113.1"/>
</dbReference>
<keyword evidence="1 3" id="KW-0479">Metal-binding</keyword>
<accession>A0ABM4C3P8</accession>
<dbReference type="Gene3D" id="1.20.5.400">
    <property type="match status" value="1"/>
</dbReference>
<evidence type="ECO:0000256" key="4">
    <source>
        <dbReference type="SAM" id="Coils"/>
    </source>
</evidence>
<dbReference type="Proteomes" id="UP001652625">
    <property type="component" value="Chromosome 06"/>
</dbReference>
<feature type="coiled-coil region" evidence="4">
    <location>
        <begin position="69"/>
        <end position="155"/>
    </location>
</feature>
<gene>
    <name evidence="8" type="primary">LOC100210622</name>
</gene>
<dbReference type="Gene3D" id="3.30.40.10">
    <property type="entry name" value="Zinc/RING finger domain, C3HC4 (zinc finger)"/>
    <property type="match status" value="1"/>
</dbReference>
<dbReference type="SMART" id="SM00184">
    <property type="entry name" value="RING"/>
    <property type="match status" value="1"/>
</dbReference>
<evidence type="ECO:0000256" key="1">
    <source>
        <dbReference type="ARBA" id="ARBA00022771"/>
    </source>
</evidence>
<keyword evidence="7" id="KW-1185">Reference proteome</keyword>
<dbReference type="InterPro" id="IPR052639">
    <property type="entry name" value="TRAIP_ubiq-protein_ligase"/>
</dbReference>
<keyword evidence="1 3" id="KW-0863">Zinc-finger</keyword>
<feature type="chain" id="PRO_5045231899" evidence="5">
    <location>
        <begin position="21"/>
        <end position="432"/>
    </location>
</feature>
<feature type="domain" description="RING-type" evidence="6">
    <location>
        <begin position="6"/>
        <end position="46"/>
    </location>
</feature>
<evidence type="ECO:0000256" key="3">
    <source>
        <dbReference type="PROSITE-ProRule" id="PRU00175"/>
    </source>
</evidence>
<evidence type="ECO:0000256" key="2">
    <source>
        <dbReference type="ARBA" id="ARBA00022833"/>
    </source>
</evidence>
<sequence length="432" mass="48868">MNRSTCTICSDLLTLTDVAACLCGHTFHYHCLVAWKECSPTCPQCRHKFTTPIKLFFDLAVTDDSNVDVSTLKVQMDDLKINLTLKEQECSKIKEKQLSYEKEIDSLTHELQSMSELLQNAQGHNSILKKQISYLEKVQSDYEKSKAEVISLEKKLNSFANINVLVKADRQEVESILKNCADSSESLIQIKTSYIILKNAFDKLQDTKNKLEAEKKQLKRHIETLERECREHRGKVDSLTTDVTHLNEINKKLMEKVQNLECSFNISSPFIQPSKKSIAESSKPVIKRSRFYDEGFNDKNTTIELFDDSSDLASCFHENDDIEIAELYGLKNVATTNMAEQRVPLRDIKSSKFNIKLHTQATSSNGHLMPQGFNGMGGQSRVLVLPKKSFSTIAKTSAAIKNARKLPKSKSKHNLKETKIPDFLGSPITLSP</sequence>
<evidence type="ECO:0000259" key="6">
    <source>
        <dbReference type="PROSITE" id="PS50089"/>
    </source>
</evidence>
<dbReference type="PROSITE" id="PS50089">
    <property type="entry name" value="ZF_RING_2"/>
    <property type="match status" value="1"/>
</dbReference>
<dbReference type="InterPro" id="IPR001841">
    <property type="entry name" value="Znf_RING"/>
</dbReference>
<keyword evidence="2" id="KW-0862">Zinc</keyword>
<dbReference type="SUPFAM" id="SSF57850">
    <property type="entry name" value="RING/U-box"/>
    <property type="match status" value="1"/>
</dbReference>
<dbReference type="PANTHER" id="PTHR46569">
    <property type="entry name" value="E3 UBIQUITIN-PROTEIN LIGASE TRAIP"/>
    <property type="match status" value="1"/>
</dbReference>
<evidence type="ECO:0000313" key="7">
    <source>
        <dbReference type="Proteomes" id="UP001652625"/>
    </source>
</evidence>
<dbReference type="GeneID" id="100210622"/>
<dbReference type="InterPro" id="IPR013083">
    <property type="entry name" value="Znf_RING/FYVE/PHD"/>
</dbReference>
<keyword evidence="5" id="KW-0732">Signal</keyword>
<protein>
    <submittedName>
        <fullName evidence="8">E3 ubiquitin-protein ligase TRAIP isoform X2</fullName>
    </submittedName>
</protein>
<evidence type="ECO:0000313" key="8">
    <source>
        <dbReference type="RefSeq" id="XP_065656185.1"/>
    </source>
</evidence>
<proteinExistence type="predicted"/>
<feature type="signal peptide" evidence="5">
    <location>
        <begin position="1"/>
        <end position="20"/>
    </location>
</feature>
<name>A0ABM4C3P8_HYDVU</name>
<organism evidence="7 8">
    <name type="scientific">Hydra vulgaris</name>
    <name type="common">Hydra</name>
    <name type="synonym">Hydra attenuata</name>
    <dbReference type="NCBI Taxonomy" id="6087"/>
    <lineage>
        <taxon>Eukaryota</taxon>
        <taxon>Metazoa</taxon>
        <taxon>Cnidaria</taxon>
        <taxon>Hydrozoa</taxon>
        <taxon>Hydroidolina</taxon>
        <taxon>Anthoathecata</taxon>
        <taxon>Aplanulata</taxon>
        <taxon>Hydridae</taxon>
        <taxon>Hydra</taxon>
    </lineage>
</organism>
<evidence type="ECO:0000256" key="5">
    <source>
        <dbReference type="SAM" id="SignalP"/>
    </source>
</evidence>
<keyword evidence="4" id="KW-0175">Coiled coil</keyword>